<accession>A0A0E9NCD1</accession>
<sequence length="641" mass="71195">MALRYQQAFDSLVISIAGRAQPERQPLTVADIGSDIDAWKEAIAAKDNRAVISTVASFAIYSAVAQVDNIDAALGAIYTILDITLVCSEKDLCGRDTAFGLIEELVDSQTIEGCSKIFDYLESRKERLAKDLTGNRGAGMILLRFSNELLRRLSKAEDTVFCGRVTIFLARVFPLVDRSGVNLRGDYNVGNVTLIDNDNEREAAMNIDDAKPDVPAVEDGSEEERKVLDEFYPIFWSLQERFSNPPSLYKSEDLAAFEVSLGRTLAKLREIEDAQRKLRGDTGTKSDRKDSGSSERSEGGMFNPKFLSSRKLLKLELEDSSFRRHILVQTLILLDHFLSLSPEAKAKLTALKTPNKSVLPTFTPSEEELAWMKDMRKEAADIIKRSSPNGEGFLADLEGIMDRDKNWLNWKLDSCYAFGESPIPSETIADASTKLKKSTEGLRPYMHSLGTPTLTKLWKTGSGFTLEDLSQPKRHTVPEAESFIKGIEMDKFESEMATQDEEKMQLLEAKASKNWRALRIAAKTKLQYFDKIGEGNVEMIEEAIKKQAELDEPAKDGGAGEEAKKKVEDEKADTAMLEVKAEVIAGENTSTESATSVVQSLSEKPDAQAMGGVESDVHGVKRSLDENQDDETHKKAKMEID</sequence>
<keyword evidence="3" id="KW-1185">Reference proteome</keyword>
<dbReference type="OMA" id="EYHTENV"/>
<protein>
    <recommendedName>
        <fullName evidence="4">THO complex subunit 1</fullName>
    </recommendedName>
</protein>
<dbReference type="GO" id="GO:0000445">
    <property type="term" value="C:THO complex part of transcription export complex"/>
    <property type="evidence" value="ECO:0007669"/>
    <property type="project" value="TreeGrafter"/>
</dbReference>
<organism evidence="2 3">
    <name type="scientific">Saitoella complicata (strain BCRC 22490 / CBS 7301 / JCM 7358 / NBRC 10748 / NRRL Y-17804)</name>
    <dbReference type="NCBI Taxonomy" id="698492"/>
    <lineage>
        <taxon>Eukaryota</taxon>
        <taxon>Fungi</taxon>
        <taxon>Dikarya</taxon>
        <taxon>Ascomycota</taxon>
        <taxon>Taphrinomycotina</taxon>
        <taxon>Taphrinomycotina incertae sedis</taxon>
        <taxon>Saitoella</taxon>
    </lineage>
</organism>
<dbReference type="STRING" id="698492.A0A0E9NCD1"/>
<evidence type="ECO:0008006" key="4">
    <source>
        <dbReference type="Google" id="ProtNLM"/>
    </source>
</evidence>
<gene>
    <name evidence="2" type="ORF">G7K_1695-t1</name>
</gene>
<reference evidence="2 3" key="1">
    <citation type="journal article" date="2011" name="J. Gen. Appl. Microbiol.">
        <title>Draft genome sequencing of the enigmatic yeast Saitoella complicata.</title>
        <authorList>
            <person name="Nishida H."/>
            <person name="Hamamoto M."/>
            <person name="Sugiyama J."/>
        </authorList>
    </citation>
    <scope>NUCLEOTIDE SEQUENCE [LARGE SCALE GENOMIC DNA]</scope>
    <source>
        <strain evidence="2 3">NRRL Y-17804</strain>
    </source>
</reference>
<feature type="region of interest" description="Disordered" evidence="1">
    <location>
        <begin position="584"/>
        <end position="641"/>
    </location>
</feature>
<comment type="caution">
    <text evidence="2">The sequence shown here is derived from an EMBL/GenBank/DDBJ whole genome shotgun (WGS) entry which is preliminary data.</text>
</comment>
<dbReference type="RefSeq" id="XP_019023657.1">
    <property type="nucleotide sequence ID" value="XM_019171877.1"/>
</dbReference>
<feature type="compositionally biased region" description="Basic and acidic residues" evidence="1">
    <location>
        <begin position="615"/>
        <end position="641"/>
    </location>
</feature>
<feature type="region of interest" description="Disordered" evidence="1">
    <location>
        <begin position="276"/>
        <end position="302"/>
    </location>
</feature>
<feature type="compositionally biased region" description="Basic and acidic residues" evidence="1">
    <location>
        <begin position="561"/>
        <end position="571"/>
    </location>
</feature>
<evidence type="ECO:0000256" key="1">
    <source>
        <dbReference type="SAM" id="MobiDB-lite"/>
    </source>
</evidence>
<dbReference type="InterPro" id="IPR021861">
    <property type="entry name" value="THO_THOC1"/>
</dbReference>
<feature type="compositionally biased region" description="Basic and acidic residues" evidence="1">
    <location>
        <begin position="276"/>
        <end position="298"/>
    </location>
</feature>
<feature type="region of interest" description="Disordered" evidence="1">
    <location>
        <begin position="550"/>
        <end position="571"/>
    </location>
</feature>
<dbReference type="PANTHER" id="PTHR13265:SF0">
    <property type="entry name" value="HPR1"/>
    <property type="match status" value="1"/>
</dbReference>
<dbReference type="PANTHER" id="PTHR13265">
    <property type="entry name" value="THO COMPLEX SUBUNIT 1"/>
    <property type="match status" value="1"/>
</dbReference>
<dbReference type="AlphaFoldDB" id="A0A0E9NCD1"/>
<dbReference type="Pfam" id="PF11957">
    <property type="entry name" value="efThoc1"/>
    <property type="match status" value="1"/>
</dbReference>
<proteinExistence type="predicted"/>
<evidence type="ECO:0000313" key="2">
    <source>
        <dbReference type="EMBL" id="GAO47489.1"/>
    </source>
</evidence>
<dbReference type="EMBL" id="BACD03000009">
    <property type="protein sequence ID" value="GAO47489.1"/>
    <property type="molecule type" value="Genomic_DNA"/>
</dbReference>
<dbReference type="Proteomes" id="UP000033140">
    <property type="component" value="Unassembled WGS sequence"/>
</dbReference>
<evidence type="ECO:0000313" key="3">
    <source>
        <dbReference type="Proteomes" id="UP000033140"/>
    </source>
</evidence>
<name>A0A0E9NCD1_SAICN</name>
<feature type="compositionally biased region" description="Polar residues" evidence="1">
    <location>
        <begin position="587"/>
        <end position="602"/>
    </location>
</feature>
<reference evidence="2 3" key="2">
    <citation type="journal article" date="2014" name="J. Gen. Appl. Microbiol.">
        <title>The early diverging ascomycetous budding yeast Saitoella complicata has three histone deacetylases belonging to the Clr6, Hos2, and Rpd3 lineages.</title>
        <authorList>
            <person name="Nishida H."/>
            <person name="Matsumoto T."/>
            <person name="Kondo S."/>
            <person name="Hamamoto M."/>
            <person name="Yoshikawa H."/>
        </authorList>
    </citation>
    <scope>NUCLEOTIDE SEQUENCE [LARGE SCALE GENOMIC DNA]</scope>
    <source>
        <strain evidence="2 3">NRRL Y-17804</strain>
    </source>
</reference>
<dbReference type="OrthoDB" id="10257415at2759"/>
<reference evidence="2 3" key="3">
    <citation type="journal article" date="2015" name="Genome Announc.">
        <title>Draft Genome Sequence of the Archiascomycetous Yeast Saitoella complicata.</title>
        <authorList>
            <person name="Yamauchi K."/>
            <person name="Kondo S."/>
            <person name="Hamamoto M."/>
            <person name="Takahashi Y."/>
            <person name="Ogura Y."/>
            <person name="Hayashi T."/>
            <person name="Nishida H."/>
        </authorList>
    </citation>
    <scope>NUCLEOTIDE SEQUENCE [LARGE SCALE GENOMIC DNA]</scope>
    <source>
        <strain evidence="2 3">NRRL Y-17804</strain>
    </source>
</reference>
<dbReference type="GO" id="GO:0006406">
    <property type="term" value="P:mRNA export from nucleus"/>
    <property type="evidence" value="ECO:0007669"/>
    <property type="project" value="TreeGrafter"/>
</dbReference>